<dbReference type="InterPro" id="IPR036721">
    <property type="entry name" value="RCK_C_sf"/>
</dbReference>
<dbReference type="GO" id="GO:0006813">
    <property type="term" value="P:potassium ion transport"/>
    <property type="evidence" value="ECO:0007669"/>
    <property type="project" value="InterPro"/>
</dbReference>
<accession>A0A174EJX4</accession>
<evidence type="ECO:0000259" key="10">
    <source>
        <dbReference type="PROSITE" id="PS51202"/>
    </source>
</evidence>
<evidence type="ECO:0000256" key="9">
    <source>
        <dbReference type="SAM" id="Phobius"/>
    </source>
</evidence>
<dbReference type="EMBL" id="QTJW01000020">
    <property type="protein sequence ID" value="RGD67910.1"/>
    <property type="molecule type" value="Genomic_DNA"/>
</dbReference>
<proteinExistence type="predicted"/>
<feature type="transmembrane region" description="Helical" evidence="9">
    <location>
        <begin position="330"/>
        <end position="353"/>
    </location>
</feature>
<feature type="transmembrane region" description="Helical" evidence="9">
    <location>
        <begin position="359"/>
        <end position="380"/>
    </location>
</feature>
<feature type="transmembrane region" description="Helical" evidence="9">
    <location>
        <begin position="291"/>
        <end position="318"/>
    </location>
</feature>
<evidence type="ECO:0000256" key="8">
    <source>
        <dbReference type="ARBA" id="ARBA00023136"/>
    </source>
</evidence>
<dbReference type="Proteomes" id="UP000261023">
    <property type="component" value="Unassembled WGS sequence"/>
</dbReference>
<protein>
    <submittedName>
        <fullName evidence="12">Potassium/proton antiporter</fullName>
    </submittedName>
    <submittedName>
        <fullName evidence="11">Sodium/hydrogen exchanger</fullName>
    </submittedName>
</protein>
<evidence type="ECO:0000313" key="13">
    <source>
        <dbReference type="Proteomes" id="UP000095651"/>
    </source>
</evidence>
<keyword evidence="4" id="KW-1003">Cell membrane</keyword>
<dbReference type="Gene3D" id="3.30.70.1450">
    <property type="entry name" value="Regulator of K+ conductance, C-terminal domain"/>
    <property type="match status" value="2"/>
</dbReference>
<feature type="transmembrane region" description="Helical" evidence="9">
    <location>
        <begin position="87"/>
        <end position="110"/>
    </location>
</feature>
<dbReference type="Gene3D" id="1.20.1530.20">
    <property type="match status" value="1"/>
</dbReference>
<evidence type="ECO:0000256" key="6">
    <source>
        <dbReference type="ARBA" id="ARBA00022989"/>
    </source>
</evidence>
<keyword evidence="5 9" id="KW-0812">Transmembrane</keyword>
<evidence type="ECO:0000313" key="14">
    <source>
        <dbReference type="Proteomes" id="UP000261023"/>
    </source>
</evidence>
<dbReference type="PROSITE" id="PS51202">
    <property type="entry name" value="RCK_C"/>
    <property type="match status" value="2"/>
</dbReference>
<dbReference type="GO" id="GO:0008324">
    <property type="term" value="F:monoatomic cation transmembrane transporter activity"/>
    <property type="evidence" value="ECO:0007669"/>
    <property type="project" value="InterPro"/>
</dbReference>
<keyword evidence="2" id="KW-0813">Transport</keyword>
<dbReference type="Pfam" id="PF02080">
    <property type="entry name" value="TrkA_C"/>
    <property type="match status" value="2"/>
</dbReference>
<evidence type="ECO:0000313" key="11">
    <source>
        <dbReference type="EMBL" id="CUO36250.1"/>
    </source>
</evidence>
<evidence type="ECO:0000256" key="4">
    <source>
        <dbReference type="ARBA" id="ARBA00022475"/>
    </source>
</evidence>
<keyword evidence="8 9" id="KW-0472">Membrane</keyword>
<dbReference type="InterPro" id="IPR006153">
    <property type="entry name" value="Cation/H_exchanger_TM"/>
</dbReference>
<keyword evidence="7" id="KW-0406">Ion transport</keyword>
<feature type="transmembrane region" description="Helical" evidence="9">
    <location>
        <begin position="263"/>
        <end position="285"/>
    </location>
</feature>
<dbReference type="Pfam" id="PF00999">
    <property type="entry name" value="Na_H_Exchanger"/>
    <property type="match status" value="1"/>
</dbReference>
<dbReference type="RefSeq" id="WP_029465986.1">
    <property type="nucleotide sequence ID" value="NZ_CABIXC010000005.1"/>
</dbReference>
<evidence type="ECO:0000256" key="2">
    <source>
        <dbReference type="ARBA" id="ARBA00022448"/>
    </source>
</evidence>
<gene>
    <name evidence="12" type="ORF">DWX31_24435</name>
    <name evidence="11" type="ORF">ERS852407_02618</name>
</gene>
<dbReference type="AlphaFoldDB" id="A0A174EJX4"/>
<dbReference type="NCBIfam" id="NF003715">
    <property type="entry name" value="PRK05326.1-2"/>
    <property type="match status" value="1"/>
</dbReference>
<evidence type="ECO:0000256" key="1">
    <source>
        <dbReference type="ARBA" id="ARBA00004651"/>
    </source>
</evidence>
<dbReference type="InterPro" id="IPR038770">
    <property type="entry name" value="Na+/solute_symporter_sf"/>
</dbReference>
<dbReference type="OrthoDB" id="9810759at2"/>
<dbReference type="GO" id="GO:1902600">
    <property type="term" value="P:proton transmembrane transport"/>
    <property type="evidence" value="ECO:0007669"/>
    <property type="project" value="InterPro"/>
</dbReference>
<reference evidence="12 14" key="2">
    <citation type="submission" date="2018-08" db="EMBL/GenBank/DDBJ databases">
        <title>A genome reference for cultivated species of the human gut microbiota.</title>
        <authorList>
            <person name="Zou Y."/>
            <person name="Xue W."/>
            <person name="Luo G."/>
        </authorList>
    </citation>
    <scope>NUCLEOTIDE SEQUENCE [LARGE SCALE GENOMIC DNA]</scope>
    <source>
        <strain evidence="12 14">AF19-13AC</strain>
    </source>
</reference>
<dbReference type="PANTHER" id="PTHR32507:SF7">
    <property type="entry name" value="K(+)_H(+) ANTIPORTER NHAP2"/>
    <property type="match status" value="1"/>
</dbReference>
<organism evidence="11 13">
    <name type="scientific">Hungatella hathewayi</name>
    <dbReference type="NCBI Taxonomy" id="154046"/>
    <lineage>
        <taxon>Bacteria</taxon>
        <taxon>Bacillati</taxon>
        <taxon>Bacillota</taxon>
        <taxon>Clostridia</taxon>
        <taxon>Lachnospirales</taxon>
        <taxon>Lachnospiraceae</taxon>
        <taxon>Hungatella</taxon>
    </lineage>
</organism>
<feature type="transmembrane region" description="Helical" evidence="9">
    <location>
        <begin position="6"/>
        <end position="23"/>
    </location>
</feature>
<evidence type="ECO:0000313" key="12">
    <source>
        <dbReference type="EMBL" id="RGD67910.1"/>
    </source>
</evidence>
<dbReference type="PANTHER" id="PTHR32507">
    <property type="entry name" value="NA(+)/H(+) ANTIPORTER 1"/>
    <property type="match status" value="1"/>
</dbReference>
<dbReference type="InterPro" id="IPR006037">
    <property type="entry name" value="RCK_C"/>
</dbReference>
<comment type="subcellular location">
    <subcellularLocation>
        <location evidence="1">Cell membrane</location>
        <topology evidence="1">Multi-pass membrane protein</topology>
    </subcellularLocation>
</comment>
<sequence>MELYLIMAAFICILCIFAGSLSTRIGVPSLLLFIILGMMFGTDGIFRIPFSNYGLAESICSVALIFIMFYGGFCTNWEAARPVAKKAVLLSSAGVILTALLTGLFCHFILKTSLLEGLLIGSVLGSTDAASVFSILRMKKLNLVDGMASILEVESGSNDPVAYMLTTIVLGMMAGHSSAGSVALVFSAQVLYGILFGVAAGLAGSKLLNSEQFFSGEMLPILTMALAVLTYGLSASVSGNGFLSVYIAGIILGNSKIKGKVELVHFFDGITGMMQIILFFLLGLLCFPSRIIPVLVPSVCIMAFMLLIARPAAVYIILRPFKVPFRQQLLISWAGLRGAASIVFAITTVLSPAAMEYDIFHIVFCVCLLSVAIQGSLLPWMAKKLEVIGSTDDIFKTFNDYQEDQSIHLTEVRLPEGHPWIGHTFQDISIPEDMLAVMVLRDGKTLIPNGSTLITADDTIILNSPAYADKSGMKLREVRIGRYHPWVNKPLSELTLPADTLIFLIRRAGRSLVPTGQTHVRDGDVLILNAQPVTHTAAASAFL</sequence>
<feature type="transmembrane region" description="Helical" evidence="9">
    <location>
        <begin position="116"/>
        <end position="136"/>
    </location>
</feature>
<dbReference type="Proteomes" id="UP000095651">
    <property type="component" value="Unassembled WGS sequence"/>
</dbReference>
<evidence type="ECO:0000256" key="3">
    <source>
        <dbReference type="ARBA" id="ARBA00022449"/>
    </source>
</evidence>
<feature type="transmembrane region" description="Helical" evidence="9">
    <location>
        <begin position="182"/>
        <end position="204"/>
    </location>
</feature>
<feature type="transmembrane region" description="Helical" evidence="9">
    <location>
        <begin position="224"/>
        <end position="251"/>
    </location>
</feature>
<keyword evidence="6 9" id="KW-1133">Transmembrane helix</keyword>
<feature type="domain" description="RCK C-terminal" evidence="10">
    <location>
        <begin position="396"/>
        <end position="461"/>
    </location>
</feature>
<dbReference type="EMBL" id="CYZE01000005">
    <property type="protein sequence ID" value="CUO36250.1"/>
    <property type="molecule type" value="Genomic_DNA"/>
</dbReference>
<feature type="transmembrane region" description="Helical" evidence="9">
    <location>
        <begin position="54"/>
        <end position="75"/>
    </location>
</feature>
<dbReference type="SUPFAM" id="SSF116726">
    <property type="entry name" value="TrkA C-terminal domain-like"/>
    <property type="match status" value="2"/>
</dbReference>
<evidence type="ECO:0000256" key="7">
    <source>
        <dbReference type="ARBA" id="ARBA00023065"/>
    </source>
</evidence>
<dbReference type="NCBIfam" id="NF003716">
    <property type="entry name" value="PRK05326.1-3"/>
    <property type="match status" value="1"/>
</dbReference>
<keyword evidence="3" id="KW-0050">Antiport</keyword>
<feature type="transmembrane region" description="Helical" evidence="9">
    <location>
        <begin position="30"/>
        <end position="48"/>
    </location>
</feature>
<dbReference type="GO" id="GO:0005886">
    <property type="term" value="C:plasma membrane"/>
    <property type="evidence" value="ECO:0007669"/>
    <property type="project" value="UniProtKB-SubCell"/>
</dbReference>
<feature type="domain" description="RCK C-terminal" evidence="10">
    <location>
        <begin position="462"/>
        <end position="543"/>
    </location>
</feature>
<dbReference type="GO" id="GO:0015297">
    <property type="term" value="F:antiporter activity"/>
    <property type="evidence" value="ECO:0007669"/>
    <property type="project" value="UniProtKB-KW"/>
</dbReference>
<evidence type="ECO:0000256" key="5">
    <source>
        <dbReference type="ARBA" id="ARBA00022692"/>
    </source>
</evidence>
<name>A0A174EJX4_9FIRM</name>
<reference evidence="11 13" key="1">
    <citation type="submission" date="2015-09" db="EMBL/GenBank/DDBJ databases">
        <authorList>
            <consortium name="Pathogen Informatics"/>
        </authorList>
    </citation>
    <scope>NUCLEOTIDE SEQUENCE [LARGE SCALE GENOMIC DNA]</scope>
    <source>
        <strain evidence="11 13">2789STDY5608850</strain>
    </source>
</reference>